<organism evidence="1 2">
    <name type="scientific">Sinanodonta woodiana</name>
    <name type="common">Chinese pond mussel</name>
    <name type="synonym">Anodonta woodiana</name>
    <dbReference type="NCBI Taxonomy" id="1069815"/>
    <lineage>
        <taxon>Eukaryota</taxon>
        <taxon>Metazoa</taxon>
        <taxon>Spiralia</taxon>
        <taxon>Lophotrochozoa</taxon>
        <taxon>Mollusca</taxon>
        <taxon>Bivalvia</taxon>
        <taxon>Autobranchia</taxon>
        <taxon>Heteroconchia</taxon>
        <taxon>Palaeoheterodonta</taxon>
        <taxon>Unionida</taxon>
        <taxon>Unionoidea</taxon>
        <taxon>Unionidae</taxon>
        <taxon>Unioninae</taxon>
        <taxon>Sinanodonta</taxon>
    </lineage>
</organism>
<evidence type="ECO:0000313" key="1">
    <source>
        <dbReference type="EMBL" id="KAL3883151.1"/>
    </source>
</evidence>
<protein>
    <submittedName>
        <fullName evidence="1">Uncharacterized protein</fullName>
    </submittedName>
</protein>
<accession>A0ABD3XC53</accession>
<feature type="non-terminal residue" evidence="1">
    <location>
        <position position="1"/>
    </location>
</feature>
<dbReference type="EMBL" id="JBJQND010000003">
    <property type="protein sequence ID" value="KAL3883151.1"/>
    <property type="molecule type" value="Genomic_DNA"/>
</dbReference>
<sequence length="65" mass="6985">PSSPLCSNVTAVSDTSLNAFWRDGGNATDFRIHLDEDNRDINISKYSACQNVLPDCSIAITGLSP</sequence>
<reference evidence="1 2" key="1">
    <citation type="submission" date="2024-11" db="EMBL/GenBank/DDBJ databases">
        <title>Chromosome-level genome assembly of the freshwater bivalve Anodonta woodiana.</title>
        <authorList>
            <person name="Chen X."/>
        </authorList>
    </citation>
    <scope>NUCLEOTIDE SEQUENCE [LARGE SCALE GENOMIC DNA]</scope>
    <source>
        <strain evidence="1">MN2024</strain>
        <tissue evidence="1">Gills</tissue>
    </source>
</reference>
<comment type="caution">
    <text evidence="1">The sequence shown here is derived from an EMBL/GenBank/DDBJ whole genome shotgun (WGS) entry which is preliminary data.</text>
</comment>
<evidence type="ECO:0000313" key="2">
    <source>
        <dbReference type="Proteomes" id="UP001634394"/>
    </source>
</evidence>
<feature type="non-terminal residue" evidence="1">
    <location>
        <position position="65"/>
    </location>
</feature>
<keyword evidence="2" id="KW-1185">Reference proteome</keyword>
<gene>
    <name evidence="1" type="ORF">ACJMK2_029442</name>
</gene>
<dbReference type="AlphaFoldDB" id="A0ABD3XC53"/>
<proteinExistence type="predicted"/>
<name>A0ABD3XC53_SINWO</name>
<dbReference type="Proteomes" id="UP001634394">
    <property type="component" value="Unassembled WGS sequence"/>
</dbReference>